<keyword evidence="11" id="KW-0413">Isomerase</keyword>
<dbReference type="PANTHER" id="PTHR11070:SF59">
    <property type="entry name" value="DNA 3'-5' HELICASE"/>
    <property type="match status" value="1"/>
</dbReference>
<evidence type="ECO:0000313" key="18">
    <source>
        <dbReference type="EMBL" id="GAA2172294.1"/>
    </source>
</evidence>
<evidence type="ECO:0000259" key="16">
    <source>
        <dbReference type="PROSITE" id="PS51198"/>
    </source>
</evidence>
<dbReference type="EC" id="5.6.2.4" evidence="13"/>
<gene>
    <name evidence="18" type="primary">adnA</name>
    <name evidence="18" type="ORF">GCM10009846_09660</name>
</gene>
<dbReference type="PROSITE" id="PS51217">
    <property type="entry name" value="UVRD_HELICASE_CTER"/>
    <property type="match status" value="1"/>
</dbReference>
<protein>
    <recommendedName>
        <fullName evidence="13">DNA 3'-5' helicase</fullName>
        <ecNumber evidence="13">5.6.2.4</ecNumber>
    </recommendedName>
</protein>
<dbReference type="EMBL" id="BAAAQT010000005">
    <property type="protein sequence ID" value="GAA2172294.1"/>
    <property type="molecule type" value="Genomic_DNA"/>
</dbReference>
<dbReference type="Pfam" id="PF12705">
    <property type="entry name" value="PDDEXK_1"/>
    <property type="match status" value="1"/>
</dbReference>
<keyword evidence="5 15" id="KW-0378">Hydrolase</keyword>
<dbReference type="InterPro" id="IPR014017">
    <property type="entry name" value="DNA_helicase_UvrD-like_C"/>
</dbReference>
<comment type="catalytic activity">
    <reaction evidence="12">
        <text>Couples ATP hydrolysis with the unwinding of duplex DNA by translocating in the 3'-5' direction.</text>
        <dbReference type="EC" id="5.6.2.4"/>
    </reaction>
</comment>
<keyword evidence="7" id="KW-0269">Exonuclease</keyword>
<evidence type="ECO:0000256" key="11">
    <source>
        <dbReference type="ARBA" id="ARBA00023235"/>
    </source>
</evidence>
<keyword evidence="10" id="KW-0234">DNA repair</keyword>
<keyword evidence="9" id="KW-0238">DNA-binding</keyword>
<dbReference type="InterPro" id="IPR027417">
    <property type="entry name" value="P-loop_NTPase"/>
</dbReference>
<dbReference type="InterPro" id="IPR000212">
    <property type="entry name" value="DNA_helicase_UvrD/REP"/>
</dbReference>
<keyword evidence="8 15" id="KW-0067">ATP-binding</keyword>
<name>A0ABN3ANF9_9MICO</name>
<evidence type="ECO:0000256" key="15">
    <source>
        <dbReference type="PROSITE-ProRule" id="PRU00560"/>
    </source>
</evidence>
<dbReference type="Pfam" id="PF00580">
    <property type="entry name" value="UvrD-helicase"/>
    <property type="match status" value="1"/>
</dbReference>
<dbReference type="SUPFAM" id="SSF52540">
    <property type="entry name" value="P-loop containing nucleoside triphosphate hydrolases"/>
    <property type="match status" value="1"/>
</dbReference>
<evidence type="ECO:0000256" key="5">
    <source>
        <dbReference type="ARBA" id="ARBA00022801"/>
    </source>
</evidence>
<evidence type="ECO:0000256" key="4">
    <source>
        <dbReference type="ARBA" id="ARBA00022763"/>
    </source>
</evidence>
<comment type="similarity">
    <text evidence="1">Belongs to the helicase family. UvrD subfamily.</text>
</comment>
<keyword evidence="2" id="KW-0540">Nuclease</keyword>
<sequence length="1008" mass="105992">MPTTLDASQRAVLDLPEEASATVLGVAGSGKTTTVVELVAERLARPGWSGGDVLVLAGSRAAATRLRDRLAARVDVVTPGPLARTAASFAYALLGEEALAAGHERPQLLSGAEQDAMLADLLTGHVELGGGPAWPEHLGPTVREQQGFRTELRDVLARAREQDLDRVALEGLARTHDRPEWAAAAAVQHELDQVLALAHRDGVGAVDAATLLSSAAATVAAGERRLRLLVVDDAQELTEGAARLVAALRATGTTVVAFGDPDTATDMFRGADPSIVGALGARLGFSRRIELAHDHRHGSALREAIGSLSARIGTALGGTHRVADAVGPEGSVAVHLVDGAVEQSRRIARLLRRRHLVDGVPWGTMAVVTRSGRLAAELERSLADLEVPTLREGGGSAVRGSSVADDLVAMLAVVTGVEPIGPEGARRILSSPLVGLDAVGLRRLRRAVRHRAIAEGRAPASGDALLAEALADDAALDGVGGPEARIARALGSRLRHAAGLATGDDPDTAVELLWRLWDGAGVAEAWRDAALAGGGDAAWAHRRLDAVVALLDHAARHAERHPDVRAEEFVRTWRSAALELDSLAGRQVAESVRIGTPAQLVSVELDTVVVAGVQEGMWPNLRPRGSLLGAQLLGAHAIGGATTVTDVADDELRMLVHAISRASSRVHVVAIDTEEERPARWLAGLPQAPPEVDARGRTLRELVGTLRRLLVDDRASEAARRDAAAALARLAGEGVPGADPSQWAGLAPVTTDAPLVDDDDAMRVSPSALEGFEACPVDWAVGRLAPTPSATPQAIGTIVHAAVEHADAADPVALLAAVEARWSELAFRSPWESARERAIVEQVVEAIAAYVRQERAAGWRIDVGDHERAFELAIGDVVLRGSIDWIERRGPEVRIVDLKTGKDKPSGPAIAAHAQLRAYQLAAARGAIATVPPETTSAGARLLYPRDARPIGDQAPLDADELAEFEARVVEVAASMAAATFTAVPLEHCLNEFAHGQCEIHVRRQVTE</sequence>
<dbReference type="Gene3D" id="3.40.50.300">
    <property type="entry name" value="P-loop containing nucleotide triphosphate hydrolases"/>
    <property type="match status" value="2"/>
</dbReference>
<evidence type="ECO:0000256" key="10">
    <source>
        <dbReference type="ARBA" id="ARBA00023204"/>
    </source>
</evidence>
<keyword evidence="3 15" id="KW-0547">Nucleotide-binding</keyword>
<evidence type="ECO:0000256" key="3">
    <source>
        <dbReference type="ARBA" id="ARBA00022741"/>
    </source>
</evidence>
<evidence type="ECO:0000256" key="14">
    <source>
        <dbReference type="ARBA" id="ARBA00048988"/>
    </source>
</evidence>
<feature type="domain" description="UvrD-like helicase C-terminal" evidence="17">
    <location>
        <begin position="299"/>
        <end position="588"/>
    </location>
</feature>
<organism evidence="18 19">
    <name type="scientific">Agrococcus versicolor</name>
    <dbReference type="NCBI Taxonomy" id="501482"/>
    <lineage>
        <taxon>Bacteria</taxon>
        <taxon>Bacillati</taxon>
        <taxon>Actinomycetota</taxon>
        <taxon>Actinomycetes</taxon>
        <taxon>Micrococcales</taxon>
        <taxon>Microbacteriaceae</taxon>
        <taxon>Agrococcus</taxon>
    </lineage>
</organism>
<dbReference type="Gene3D" id="1.10.10.160">
    <property type="match status" value="1"/>
</dbReference>
<dbReference type="InterPro" id="IPR038726">
    <property type="entry name" value="PDDEXK_AddAB-type"/>
</dbReference>
<keyword evidence="4" id="KW-0227">DNA damage</keyword>
<evidence type="ECO:0000259" key="17">
    <source>
        <dbReference type="PROSITE" id="PS51217"/>
    </source>
</evidence>
<feature type="binding site" evidence="15">
    <location>
        <begin position="25"/>
        <end position="32"/>
    </location>
    <ligand>
        <name>ATP</name>
        <dbReference type="ChEBI" id="CHEBI:30616"/>
    </ligand>
</feature>
<dbReference type="GO" id="GO:0004386">
    <property type="term" value="F:helicase activity"/>
    <property type="evidence" value="ECO:0007669"/>
    <property type="project" value="UniProtKB-KW"/>
</dbReference>
<evidence type="ECO:0000256" key="7">
    <source>
        <dbReference type="ARBA" id="ARBA00022839"/>
    </source>
</evidence>
<dbReference type="Proteomes" id="UP001501599">
    <property type="component" value="Unassembled WGS sequence"/>
</dbReference>
<dbReference type="RefSeq" id="WP_344340995.1">
    <property type="nucleotide sequence ID" value="NZ_BAAAQT010000005.1"/>
</dbReference>
<dbReference type="InterPro" id="IPR014016">
    <property type="entry name" value="UvrD-like_ATP-bd"/>
</dbReference>
<evidence type="ECO:0000256" key="1">
    <source>
        <dbReference type="ARBA" id="ARBA00009922"/>
    </source>
</evidence>
<reference evidence="18 19" key="1">
    <citation type="journal article" date="2019" name="Int. J. Syst. Evol. Microbiol.">
        <title>The Global Catalogue of Microorganisms (GCM) 10K type strain sequencing project: providing services to taxonomists for standard genome sequencing and annotation.</title>
        <authorList>
            <consortium name="The Broad Institute Genomics Platform"/>
            <consortium name="The Broad Institute Genome Sequencing Center for Infectious Disease"/>
            <person name="Wu L."/>
            <person name="Ma J."/>
        </authorList>
    </citation>
    <scope>NUCLEOTIDE SEQUENCE [LARGE SCALE GENOMIC DNA]</scope>
    <source>
        <strain evidence="18 19">JCM 16026</strain>
    </source>
</reference>
<dbReference type="SUPFAM" id="SSF52980">
    <property type="entry name" value="Restriction endonuclease-like"/>
    <property type="match status" value="1"/>
</dbReference>
<evidence type="ECO:0000256" key="6">
    <source>
        <dbReference type="ARBA" id="ARBA00022806"/>
    </source>
</evidence>
<evidence type="ECO:0000256" key="12">
    <source>
        <dbReference type="ARBA" id="ARBA00034617"/>
    </source>
</evidence>
<keyword evidence="6 15" id="KW-0347">Helicase</keyword>
<dbReference type="InterPro" id="IPR011335">
    <property type="entry name" value="Restrct_endonuc-II-like"/>
</dbReference>
<feature type="domain" description="UvrD-like helicase ATP-binding" evidence="16">
    <location>
        <begin position="4"/>
        <end position="298"/>
    </location>
</feature>
<evidence type="ECO:0000256" key="8">
    <source>
        <dbReference type="ARBA" id="ARBA00022840"/>
    </source>
</evidence>
<proteinExistence type="inferred from homology"/>
<dbReference type="Gene3D" id="1.10.486.10">
    <property type="entry name" value="PCRA, domain 4"/>
    <property type="match status" value="1"/>
</dbReference>
<evidence type="ECO:0000256" key="9">
    <source>
        <dbReference type="ARBA" id="ARBA00023125"/>
    </source>
</evidence>
<dbReference type="InterPro" id="IPR011604">
    <property type="entry name" value="PDDEXK-like_dom_sf"/>
</dbReference>
<dbReference type="PANTHER" id="PTHR11070">
    <property type="entry name" value="UVRD / RECB / PCRA DNA HELICASE FAMILY MEMBER"/>
    <property type="match status" value="1"/>
</dbReference>
<accession>A0ABN3ANF9</accession>
<comment type="catalytic activity">
    <reaction evidence="14">
        <text>ATP + H2O = ADP + phosphate + H(+)</text>
        <dbReference type="Rhea" id="RHEA:13065"/>
        <dbReference type="ChEBI" id="CHEBI:15377"/>
        <dbReference type="ChEBI" id="CHEBI:15378"/>
        <dbReference type="ChEBI" id="CHEBI:30616"/>
        <dbReference type="ChEBI" id="CHEBI:43474"/>
        <dbReference type="ChEBI" id="CHEBI:456216"/>
        <dbReference type="EC" id="5.6.2.4"/>
    </reaction>
</comment>
<dbReference type="InterPro" id="IPR013986">
    <property type="entry name" value="DExx_box_DNA_helicase_dom_sf"/>
</dbReference>
<keyword evidence="19" id="KW-1185">Reference proteome</keyword>
<evidence type="ECO:0000256" key="13">
    <source>
        <dbReference type="ARBA" id="ARBA00034808"/>
    </source>
</evidence>
<dbReference type="Gene3D" id="3.90.320.10">
    <property type="match status" value="1"/>
</dbReference>
<evidence type="ECO:0000313" key="19">
    <source>
        <dbReference type="Proteomes" id="UP001501599"/>
    </source>
</evidence>
<dbReference type="PROSITE" id="PS51198">
    <property type="entry name" value="UVRD_HELICASE_ATP_BIND"/>
    <property type="match status" value="1"/>
</dbReference>
<evidence type="ECO:0000256" key="2">
    <source>
        <dbReference type="ARBA" id="ARBA00022722"/>
    </source>
</evidence>
<comment type="caution">
    <text evidence="18">The sequence shown here is derived from an EMBL/GenBank/DDBJ whole genome shotgun (WGS) entry which is preliminary data.</text>
</comment>